<dbReference type="SMART" id="SM00554">
    <property type="entry name" value="FAS1"/>
    <property type="match status" value="2"/>
</dbReference>
<dbReference type="KEGG" id="fgg:FSB75_05680"/>
<dbReference type="PROSITE" id="PS51257">
    <property type="entry name" value="PROKAR_LIPOPROTEIN"/>
    <property type="match status" value="1"/>
</dbReference>
<evidence type="ECO:0000313" key="2">
    <source>
        <dbReference type="EMBL" id="QEC55415.1"/>
    </source>
</evidence>
<feature type="domain" description="FAS1" evidence="1">
    <location>
        <begin position="37"/>
        <end position="159"/>
    </location>
</feature>
<evidence type="ECO:0000313" key="3">
    <source>
        <dbReference type="Proteomes" id="UP000321204"/>
    </source>
</evidence>
<name>A0A5B8UGC8_9BACT</name>
<dbReference type="SUPFAM" id="SSF82153">
    <property type="entry name" value="FAS1 domain"/>
    <property type="match status" value="2"/>
</dbReference>
<protein>
    <submittedName>
        <fullName evidence="2">Fasciclin domain-containing protein</fullName>
    </submittedName>
</protein>
<dbReference type="EMBL" id="CP042433">
    <property type="protein sequence ID" value="QEC55415.1"/>
    <property type="molecule type" value="Genomic_DNA"/>
</dbReference>
<dbReference type="AlphaFoldDB" id="A0A5B8UGC8"/>
<dbReference type="PANTHER" id="PTHR10900:SF77">
    <property type="entry name" value="FI19380P1"/>
    <property type="match status" value="1"/>
</dbReference>
<evidence type="ECO:0000259" key="1">
    <source>
        <dbReference type="PROSITE" id="PS50213"/>
    </source>
</evidence>
<dbReference type="PANTHER" id="PTHR10900">
    <property type="entry name" value="PERIOSTIN-RELATED"/>
    <property type="match status" value="1"/>
</dbReference>
<dbReference type="InterPro" id="IPR050904">
    <property type="entry name" value="Adhesion/Biosynth-related"/>
</dbReference>
<dbReference type="Proteomes" id="UP000321204">
    <property type="component" value="Chromosome"/>
</dbReference>
<dbReference type="InterPro" id="IPR000782">
    <property type="entry name" value="FAS1_domain"/>
</dbReference>
<organism evidence="2 3">
    <name type="scientific">Flavisolibacter ginsenosidimutans</name>
    <dbReference type="NCBI Taxonomy" id="661481"/>
    <lineage>
        <taxon>Bacteria</taxon>
        <taxon>Pseudomonadati</taxon>
        <taxon>Bacteroidota</taxon>
        <taxon>Chitinophagia</taxon>
        <taxon>Chitinophagales</taxon>
        <taxon>Chitinophagaceae</taxon>
        <taxon>Flavisolibacter</taxon>
    </lineage>
</organism>
<sequence length="497" mass="54980">MRTNINRFLFCLALSGAFLLGCKKWDDHNAITDPALNKNLSEQIKDDTNLSKFSELLVKSGYDKVLASSKTFTVYAPTNAALASLDPAIVSDTAKLNAFVANHIATQTYFTSAVTTPQRIQMLSGKYENLLNKTVDEATIVQADRYASNGVLQVVDKMLPVLSNAWDALQSNSAIPAAQKAYMLSLFRKVFDTKNAVQVGVDPTTGLPIYQPGTDSIVTNLFWRNVYDLRNEEKQYTLFVLTDAAWNSELNKFKPYCATVTNNPDSTTAFASWIVAKDLAIEGAYKVSAATDTVLSKFNVKVPVNKAAVVQTIKTSNGFIYVMDKVDVQPKDKIQPIVIEAENYSGTYVASGSANDAIDRRSNTYFRDRYNPVTNAYFRDVNIYNHGKAQLNILYRVNNVFSNVKYKAYWVALNDFNGGTTFSQKLAFGTPLANTFTLQNTNGYTTVPANVYDEVLVGETTLPAYQSVLNMYLTSANSTTAAANPLVCDYIRLVPQF</sequence>
<proteinExistence type="predicted"/>
<reference evidence="2 3" key="1">
    <citation type="journal article" date="2015" name="Int. J. Syst. Evol. Microbiol.">
        <title>Flavisolibacter ginsenosidimutans sp. nov., with ginsenoside-converting activity isolated from soil used for cultivating ginseng.</title>
        <authorList>
            <person name="Zhao Y."/>
            <person name="Liu Q."/>
            <person name="Kang M.S."/>
            <person name="Jin F."/>
            <person name="Yu H."/>
            <person name="Im W.T."/>
        </authorList>
    </citation>
    <scope>NUCLEOTIDE SEQUENCE [LARGE SCALE GENOMIC DNA]</scope>
    <source>
        <strain evidence="2 3">Gsoil 636</strain>
    </source>
</reference>
<dbReference type="OrthoDB" id="831756at2"/>
<accession>A0A5B8UGC8</accession>
<dbReference type="Gene3D" id="2.30.180.10">
    <property type="entry name" value="FAS1 domain"/>
    <property type="match status" value="1"/>
</dbReference>
<dbReference type="InterPro" id="IPR036378">
    <property type="entry name" value="FAS1_dom_sf"/>
</dbReference>
<dbReference type="RefSeq" id="WP_146784059.1">
    <property type="nucleotide sequence ID" value="NZ_BAABIO010000002.1"/>
</dbReference>
<keyword evidence="3" id="KW-1185">Reference proteome</keyword>
<dbReference type="Pfam" id="PF02469">
    <property type="entry name" value="Fasciclin"/>
    <property type="match status" value="2"/>
</dbReference>
<gene>
    <name evidence="2" type="ORF">FSB75_05680</name>
</gene>
<dbReference type="PROSITE" id="PS50213">
    <property type="entry name" value="FAS1"/>
    <property type="match status" value="1"/>
</dbReference>